<gene>
    <name evidence="1" type="ORF">LCGC14_2811340</name>
</gene>
<sequence length="109" mass="12528">MIKKDEMVAALEAKEKRIEELEKKYRWIPVNLGPPYDNRPKKSGEILVLTKKKEIFQVHITVGEDEFEQGDGTSIMCPTHSCFLPTYGNVLLGEDDCITHYRYITLPGE</sequence>
<protein>
    <submittedName>
        <fullName evidence="1">Uncharacterized protein</fullName>
    </submittedName>
</protein>
<comment type="caution">
    <text evidence="1">The sequence shown here is derived from an EMBL/GenBank/DDBJ whole genome shotgun (WGS) entry which is preliminary data.</text>
</comment>
<name>A0A0F8Z6K1_9ZZZZ</name>
<proteinExistence type="predicted"/>
<organism evidence="1">
    <name type="scientific">marine sediment metagenome</name>
    <dbReference type="NCBI Taxonomy" id="412755"/>
    <lineage>
        <taxon>unclassified sequences</taxon>
        <taxon>metagenomes</taxon>
        <taxon>ecological metagenomes</taxon>
    </lineage>
</organism>
<reference evidence="1" key="1">
    <citation type="journal article" date="2015" name="Nature">
        <title>Complex archaea that bridge the gap between prokaryotes and eukaryotes.</title>
        <authorList>
            <person name="Spang A."/>
            <person name="Saw J.H."/>
            <person name="Jorgensen S.L."/>
            <person name="Zaremba-Niedzwiedzka K."/>
            <person name="Martijn J."/>
            <person name="Lind A.E."/>
            <person name="van Eijk R."/>
            <person name="Schleper C."/>
            <person name="Guy L."/>
            <person name="Ettema T.J."/>
        </authorList>
    </citation>
    <scope>NUCLEOTIDE SEQUENCE</scope>
</reference>
<dbReference type="EMBL" id="LAZR01053030">
    <property type="protein sequence ID" value="KKK81650.1"/>
    <property type="molecule type" value="Genomic_DNA"/>
</dbReference>
<dbReference type="AlphaFoldDB" id="A0A0F8Z6K1"/>
<evidence type="ECO:0000313" key="1">
    <source>
        <dbReference type="EMBL" id="KKK81650.1"/>
    </source>
</evidence>
<accession>A0A0F8Z6K1</accession>